<proteinExistence type="predicted"/>
<organism evidence="2 3">
    <name type="scientific">Chaetomium strumarium</name>
    <dbReference type="NCBI Taxonomy" id="1170767"/>
    <lineage>
        <taxon>Eukaryota</taxon>
        <taxon>Fungi</taxon>
        <taxon>Dikarya</taxon>
        <taxon>Ascomycota</taxon>
        <taxon>Pezizomycotina</taxon>
        <taxon>Sordariomycetes</taxon>
        <taxon>Sordariomycetidae</taxon>
        <taxon>Sordariales</taxon>
        <taxon>Chaetomiaceae</taxon>
        <taxon>Chaetomium</taxon>
    </lineage>
</organism>
<feature type="transmembrane region" description="Helical" evidence="1">
    <location>
        <begin position="31"/>
        <end position="55"/>
    </location>
</feature>
<evidence type="ECO:0000313" key="2">
    <source>
        <dbReference type="EMBL" id="KAK3311736.1"/>
    </source>
</evidence>
<sequence>LATLVPFVSPLLGLGTQKTKFLVKLRDKYSLPIYTLCIPGSHIYVITSLSLVLALQC</sequence>
<dbReference type="EMBL" id="JAUDZG010000001">
    <property type="protein sequence ID" value="KAK3311736.1"/>
    <property type="molecule type" value="Genomic_DNA"/>
</dbReference>
<dbReference type="PANTHER" id="PTHR47582:SF1">
    <property type="entry name" value="P450, PUTATIVE (EUROFUNG)-RELATED"/>
    <property type="match status" value="1"/>
</dbReference>
<dbReference type="AlphaFoldDB" id="A0AAJ0H4R0"/>
<keyword evidence="1" id="KW-0812">Transmembrane</keyword>
<comment type="caution">
    <text evidence="2">The sequence shown here is derived from an EMBL/GenBank/DDBJ whole genome shotgun (WGS) entry which is preliminary data.</text>
</comment>
<dbReference type="InterPro" id="IPR053007">
    <property type="entry name" value="CYP450_monoxygenase_sec-met"/>
</dbReference>
<keyword evidence="1" id="KW-1133">Transmembrane helix</keyword>
<keyword evidence="3" id="KW-1185">Reference proteome</keyword>
<name>A0AAJ0H4R0_9PEZI</name>
<accession>A0AAJ0H4R0</accession>
<dbReference type="PANTHER" id="PTHR47582">
    <property type="entry name" value="P450, PUTATIVE (EUROFUNG)-RELATED"/>
    <property type="match status" value="1"/>
</dbReference>
<dbReference type="Proteomes" id="UP001273166">
    <property type="component" value="Unassembled WGS sequence"/>
</dbReference>
<feature type="non-terminal residue" evidence="2">
    <location>
        <position position="1"/>
    </location>
</feature>
<gene>
    <name evidence="2" type="ORF">B0T15DRAFT_388131</name>
</gene>
<protein>
    <submittedName>
        <fullName evidence="2">Uncharacterized protein</fullName>
    </submittedName>
</protein>
<evidence type="ECO:0000256" key="1">
    <source>
        <dbReference type="SAM" id="Phobius"/>
    </source>
</evidence>
<keyword evidence="1" id="KW-0472">Membrane</keyword>
<dbReference type="RefSeq" id="XP_062727516.1">
    <property type="nucleotide sequence ID" value="XM_062864425.1"/>
</dbReference>
<evidence type="ECO:0000313" key="3">
    <source>
        <dbReference type="Proteomes" id="UP001273166"/>
    </source>
</evidence>
<reference evidence="2" key="1">
    <citation type="journal article" date="2023" name="Mol. Phylogenet. Evol.">
        <title>Genome-scale phylogeny and comparative genomics of the fungal order Sordariales.</title>
        <authorList>
            <person name="Hensen N."/>
            <person name="Bonometti L."/>
            <person name="Westerberg I."/>
            <person name="Brannstrom I.O."/>
            <person name="Guillou S."/>
            <person name="Cros-Aarteil S."/>
            <person name="Calhoun S."/>
            <person name="Haridas S."/>
            <person name="Kuo A."/>
            <person name="Mondo S."/>
            <person name="Pangilinan J."/>
            <person name="Riley R."/>
            <person name="LaButti K."/>
            <person name="Andreopoulos B."/>
            <person name="Lipzen A."/>
            <person name="Chen C."/>
            <person name="Yan M."/>
            <person name="Daum C."/>
            <person name="Ng V."/>
            <person name="Clum A."/>
            <person name="Steindorff A."/>
            <person name="Ohm R.A."/>
            <person name="Martin F."/>
            <person name="Silar P."/>
            <person name="Natvig D.O."/>
            <person name="Lalanne C."/>
            <person name="Gautier V."/>
            <person name="Ament-Velasquez S.L."/>
            <person name="Kruys A."/>
            <person name="Hutchinson M.I."/>
            <person name="Powell A.J."/>
            <person name="Barry K."/>
            <person name="Miller A.N."/>
            <person name="Grigoriev I.V."/>
            <person name="Debuchy R."/>
            <person name="Gladieux P."/>
            <person name="Hiltunen Thoren M."/>
            <person name="Johannesson H."/>
        </authorList>
    </citation>
    <scope>NUCLEOTIDE SEQUENCE</scope>
    <source>
        <strain evidence="2">CBS 333.67</strain>
    </source>
</reference>
<reference evidence="2" key="2">
    <citation type="submission" date="2023-06" db="EMBL/GenBank/DDBJ databases">
        <authorList>
            <consortium name="Lawrence Berkeley National Laboratory"/>
            <person name="Mondo S.J."/>
            <person name="Hensen N."/>
            <person name="Bonometti L."/>
            <person name="Westerberg I."/>
            <person name="Brannstrom I.O."/>
            <person name="Guillou S."/>
            <person name="Cros-Aarteil S."/>
            <person name="Calhoun S."/>
            <person name="Haridas S."/>
            <person name="Kuo A."/>
            <person name="Pangilinan J."/>
            <person name="Riley R."/>
            <person name="Labutti K."/>
            <person name="Andreopoulos B."/>
            <person name="Lipzen A."/>
            <person name="Chen C."/>
            <person name="Yanf M."/>
            <person name="Daum C."/>
            <person name="Ng V."/>
            <person name="Clum A."/>
            <person name="Steindorff A."/>
            <person name="Ohm R."/>
            <person name="Martin F."/>
            <person name="Silar P."/>
            <person name="Natvig D."/>
            <person name="Lalanne C."/>
            <person name="Gautier V."/>
            <person name="Ament-Velasquez S.L."/>
            <person name="Kruys A."/>
            <person name="Hutchinson M.I."/>
            <person name="Powell A.J."/>
            <person name="Barry K."/>
            <person name="Miller A.N."/>
            <person name="Grigoriev I.V."/>
            <person name="Debuchy R."/>
            <person name="Gladieux P."/>
            <person name="Thoren M.H."/>
            <person name="Johannesson H."/>
        </authorList>
    </citation>
    <scope>NUCLEOTIDE SEQUENCE</scope>
    <source>
        <strain evidence="2">CBS 333.67</strain>
    </source>
</reference>
<dbReference type="GeneID" id="87883254"/>